<dbReference type="Gene3D" id="3.40.1160.10">
    <property type="entry name" value="Acetylglutamate kinase-like"/>
    <property type="match status" value="1"/>
</dbReference>
<comment type="caution">
    <text evidence="11">Lacks conserved residue(s) required for the propagation of feature annotation.</text>
</comment>
<keyword evidence="6 11" id="KW-0547">Nucleotide-binding</keyword>
<dbReference type="GO" id="GO:0005524">
    <property type="term" value="F:ATP binding"/>
    <property type="evidence" value="ECO:0007669"/>
    <property type="project" value="UniProtKB-KW"/>
</dbReference>
<feature type="binding site" evidence="11">
    <location>
        <position position="66"/>
    </location>
    <ligand>
        <name>UMP</name>
        <dbReference type="ChEBI" id="CHEBI:57865"/>
    </ligand>
</feature>
<comment type="subunit">
    <text evidence="11">Homohexamer.</text>
</comment>
<sequence length="234" mass="24243">MAKIVLSLGGSILVPSLESHTVSEYVAALTEMATRAQVFVVVGGGGEARRYIRAARSLGISEASSDEIGIMVTRINATLLMLALGDAAYPAVATSYRQAREFGESGKIIVMGGVTPGQTTDAVSAVLAETVGADVIINGTSVDAIYSADPKVEKDARRYDHLNPAELLGIISAARLDAGSNTVIDIVAAKIIERSGIPLAVIDGRNPRNLVAAVCEGKFEGTIVSEGACSPFPL</sequence>
<dbReference type="GO" id="GO:0033862">
    <property type="term" value="F:UMP kinase activity"/>
    <property type="evidence" value="ECO:0007669"/>
    <property type="project" value="UniProtKB-EC"/>
</dbReference>
<evidence type="ECO:0000256" key="8">
    <source>
        <dbReference type="ARBA" id="ARBA00022840"/>
    </source>
</evidence>
<keyword evidence="5 11" id="KW-0808">Transferase</keyword>
<comment type="pathway">
    <text evidence="2 11">Pyrimidine metabolism; CTP biosynthesis via de novo pathway; UDP from UMP (UMPK route): step 1/1.</text>
</comment>
<evidence type="ECO:0000313" key="13">
    <source>
        <dbReference type="EMBL" id="QSZ66671.1"/>
    </source>
</evidence>
<protein>
    <recommendedName>
        <fullName evidence="11">Uridylate kinase</fullName>
        <shortName evidence="11">UK</shortName>
        <ecNumber evidence="11">2.7.4.22</ecNumber>
    </recommendedName>
    <alternativeName>
        <fullName evidence="11">Uridine monophosphate kinase</fullName>
        <shortName evidence="11">UMP kinase</shortName>
        <shortName evidence="11">UMPK</shortName>
    </alternativeName>
</protein>
<reference evidence="13" key="1">
    <citation type="journal article" date="2001" name="Int. J. Syst. Evol. Microbiol.">
        <title>Methanofollis aquaemaris sp. nov., a methanogen isolated from an aquaculture fish pond.</title>
        <authorList>
            <person name="Lai M.C."/>
            <person name="Chen S.C."/>
        </authorList>
    </citation>
    <scope>NUCLEOTIDE SEQUENCE</scope>
    <source>
        <strain evidence="13">N2F9704</strain>
    </source>
</reference>
<evidence type="ECO:0000256" key="11">
    <source>
        <dbReference type="HAMAP-Rule" id="MF_01220"/>
    </source>
</evidence>
<dbReference type="NCBIfam" id="TIGR02076">
    <property type="entry name" value="pyrH_arch"/>
    <property type="match status" value="1"/>
</dbReference>
<evidence type="ECO:0000256" key="6">
    <source>
        <dbReference type="ARBA" id="ARBA00022741"/>
    </source>
</evidence>
<dbReference type="InterPro" id="IPR011817">
    <property type="entry name" value="Uridylate_kinase"/>
</dbReference>
<dbReference type="SUPFAM" id="SSF53633">
    <property type="entry name" value="Carbamate kinase-like"/>
    <property type="match status" value="1"/>
</dbReference>
<dbReference type="PANTHER" id="PTHR42833">
    <property type="entry name" value="URIDYLATE KINASE"/>
    <property type="match status" value="1"/>
</dbReference>
<evidence type="ECO:0000256" key="5">
    <source>
        <dbReference type="ARBA" id="ARBA00022679"/>
    </source>
</evidence>
<evidence type="ECO:0000256" key="1">
    <source>
        <dbReference type="ARBA" id="ARBA00004496"/>
    </source>
</evidence>
<dbReference type="InterPro" id="IPR001048">
    <property type="entry name" value="Asp/Glu/Uridylate_kinase"/>
</dbReference>
<evidence type="ECO:0000259" key="12">
    <source>
        <dbReference type="Pfam" id="PF00696"/>
    </source>
</evidence>
<dbReference type="GeneID" id="76423444"/>
<dbReference type="KEGG" id="maqe:RJ40_03745"/>
<dbReference type="GO" id="GO:0006225">
    <property type="term" value="P:UDP biosynthetic process"/>
    <property type="evidence" value="ECO:0007669"/>
    <property type="project" value="TreeGrafter"/>
</dbReference>
<dbReference type="RefSeq" id="WP_265582025.1">
    <property type="nucleotide sequence ID" value="NZ_CP036172.1"/>
</dbReference>
<dbReference type="GO" id="GO:0044210">
    <property type="term" value="P:'de novo' CTP biosynthetic process"/>
    <property type="evidence" value="ECO:0007669"/>
    <property type="project" value="UniProtKB-UniRule"/>
</dbReference>
<comment type="catalytic activity">
    <reaction evidence="10 11">
        <text>UMP + ATP = UDP + ADP</text>
        <dbReference type="Rhea" id="RHEA:24400"/>
        <dbReference type="ChEBI" id="CHEBI:30616"/>
        <dbReference type="ChEBI" id="CHEBI:57865"/>
        <dbReference type="ChEBI" id="CHEBI:58223"/>
        <dbReference type="ChEBI" id="CHEBI:456216"/>
        <dbReference type="EC" id="2.7.4.22"/>
    </reaction>
</comment>
<comment type="subcellular location">
    <subcellularLocation>
        <location evidence="1 11">Cytoplasm</location>
    </subcellularLocation>
</comment>
<evidence type="ECO:0000256" key="9">
    <source>
        <dbReference type="ARBA" id="ARBA00022975"/>
    </source>
</evidence>
<comment type="activity regulation">
    <text evidence="11">Inhibited by UTP.</text>
</comment>
<dbReference type="HAMAP" id="MF_01220_A">
    <property type="entry name" value="PyrH_A"/>
    <property type="match status" value="1"/>
</dbReference>
<feature type="binding site" evidence="11">
    <location>
        <position position="149"/>
    </location>
    <ligand>
        <name>ATP</name>
        <dbReference type="ChEBI" id="CHEBI:30616"/>
    </ligand>
</feature>
<accession>A0A8A3S4K8</accession>
<dbReference type="UniPathway" id="UPA00159">
    <property type="reaction ID" value="UER00275"/>
</dbReference>
<evidence type="ECO:0000256" key="4">
    <source>
        <dbReference type="ARBA" id="ARBA00022490"/>
    </source>
</evidence>
<dbReference type="EC" id="2.7.4.22" evidence="11"/>
<keyword evidence="9 11" id="KW-0665">Pyrimidine biosynthesis</keyword>
<evidence type="ECO:0000256" key="10">
    <source>
        <dbReference type="ARBA" id="ARBA00047767"/>
    </source>
</evidence>
<evidence type="ECO:0000256" key="3">
    <source>
        <dbReference type="ARBA" id="ARBA00007614"/>
    </source>
</evidence>
<gene>
    <name evidence="11 13" type="primary">pyrH</name>
    <name evidence="13" type="ORF">RJ40_03745</name>
</gene>
<dbReference type="PIRSF" id="PIRSF005650">
    <property type="entry name" value="Uridylate_kin"/>
    <property type="match status" value="1"/>
</dbReference>
<evidence type="ECO:0000256" key="2">
    <source>
        <dbReference type="ARBA" id="ARBA00004791"/>
    </source>
</evidence>
<dbReference type="Proteomes" id="UP001042704">
    <property type="component" value="Chromosome"/>
</dbReference>
<organism evidence="13 14">
    <name type="scientific">Methanofollis aquaemaris</name>
    <dbReference type="NCBI Taxonomy" id="126734"/>
    <lineage>
        <taxon>Archaea</taxon>
        <taxon>Methanobacteriati</taxon>
        <taxon>Methanobacteriota</taxon>
        <taxon>Stenosarchaea group</taxon>
        <taxon>Methanomicrobia</taxon>
        <taxon>Methanomicrobiales</taxon>
        <taxon>Methanomicrobiaceae</taxon>
        <taxon>Methanofollis</taxon>
    </lineage>
</organism>
<feature type="binding site" evidence="11">
    <location>
        <begin position="10"/>
        <end position="11"/>
    </location>
    <ligand>
        <name>ATP</name>
        <dbReference type="ChEBI" id="CHEBI:30616"/>
    </ligand>
</feature>
<dbReference type="GO" id="GO:0005737">
    <property type="term" value="C:cytoplasm"/>
    <property type="evidence" value="ECO:0007669"/>
    <property type="project" value="UniProtKB-SubCell"/>
</dbReference>
<dbReference type="Pfam" id="PF00696">
    <property type="entry name" value="AA_kinase"/>
    <property type="match status" value="1"/>
</dbReference>
<keyword evidence="8 11" id="KW-0067">ATP-binding</keyword>
<feature type="binding site" evidence="11">
    <location>
        <position position="45"/>
    </location>
    <ligand>
        <name>ATP</name>
        <dbReference type="ChEBI" id="CHEBI:30616"/>
    </ligand>
</feature>
<dbReference type="EMBL" id="CP036172">
    <property type="protein sequence ID" value="QSZ66671.1"/>
    <property type="molecule type" value="Genomic_DNA"/>
</dbReference>
<feature type="binding site" evidence="11">
    <location>
        <position position="44"/>
    </location>
    <ligand>
        <name>UMP</name>
        <dbReference type="ChEBI" id="CHEBI:57865"/>
    </ligand>
</feature>
<feature type="binding site" evidence="11">
    <location>
        <position position="49"/>
    </location>
    <ligand>
        <name>ATP</name>
        <dbReference type="ChEBI" id="CHEBI:30616"/>
    </ligand>
</feature>
<dbReference type="InterPro" id="IPR011818">
    <property type="entry name" value="Uridylate_kinase_arch/spir"/>
</dbReference>
<evidence type="ECO:0000256" key="7">
    <source>
        <dbReference type="ARBA" id="ARBA00022777"/>
    </source>
</evidence>
<proteinExistence type="inferred from homology"/>
<feature type="binding site" evidence="11">
    <location>
        <position position="140"/>
    </location>
    <ligand>
        <name>ATP</name>
        <dbReference type="ChEBI" id="CHEBI:30616"/>
    </ligand>
</feature>
<dbReference type="InterPro" id="IPR036393">
    <property type="entry name" value="AceGlu_kinase-like_sf"/>
</dbReference>
<feature type="domain" description="Aspartate/glutamate/uridylate kinase" evidence="12">
    <location>
        <begin position="3"/>
        <end position="203"/>
    </location>
</feature>
<feature type="binding site" evidence="11">
    <location>
        <begin position="114"/>
        <end position="120"/>
    </location>
    <ligand>
        <name>UMP</name>
        <dbReference type="ChEBI" id="CHEBI:57865"/>
    </ligand>
</feature>
<name>A0A8A3S4K8_9EURY</name>
<reference evidence="13" key="2">
    <citation type="submission" date="2019-02" db="EMBL/GenBank/DDBJ databases">
        <authorList>
            <person name="Chen S.-C."/>
            <person name="Chien H.-H."/>
            <person name="Lai M.-C."/>
        </authorList>
    </citation>
    <scope>NUCLEOTIDE SEQUENCE</scope>
    <source>
        <strain evidence="13">N2F9704</strain>
    </source>
</reference>
<keyword evidence="14" id="KW-1185">Reference proteome</keyword>
<feature type="binding site" evidence="11">
    <location>
        <position position="146"/>
    </location>
    <ligand>
        <name>ATP</name>
        <dbReference type="ChEBI" id="CHEBI:30616"/>
    </ligand>
</feature>
<keyword evidence="4 11" id="KW-0963">Cytoplasm</keyword>
<dbReference type="PANTHER" id="PTHR42833:SF4">
    <property type="entry name" value="URIDYLATE KINASE PUMPKIN, CHLOROPLASTIC"/>
    <property type="match status" value="1"/>
</dbReference>
<evidence type="ECO:0000313" key="14">
    <source>
        <dbReference type="Proteomes" id="UP001042704"/>
    </source>
</evidence>
<comment type="similarity">
    <text evidence="3 11">Belongs to the UMP kinase family.</text>
</comment>
<keyword evidence="7 11" id="KW-0418">Kinase</keyword>
<comment type="function">
    <text evidence="11">Catalyzes the reversible phosphorylation of UMP to UDP.</text>
</comment>
<dbReference type="AlphaFoldDB" id="A0A8A3S4K8"/>